<sequence>MTTLTQDKPKTLTLTYFDGEFDALIGLSPQITELDSPYYQGYLAASLEHDLVPF</sequence>
<dbReference type="Proteomes" id="UP000606721">
    <property type="component" value="Unassembled WGS sequence"/>
</dbReference>
<name>A0ABR8C3H4_APHFL</name>
<organism evidence="1 2">
    <name type="scientific">Aphanizomenon flos-aquae FACHB-1040</name>
    <dbReference type="NCBI Taxonomy" id="2692887"/>
    <lineage>
        <taxon>Bacteria</taxon>
        <taxon>Bacillati</taxon>
        <taxon>Cyanobacteriota</taxon>
        <taxon>Cyanophyceae</taxon>
        <taxon>Nostocales</taxon>
        <taxon>Aphanizomenonaceae</taxon>
        <taxon>Aphanizomenon</taxon>
    </lineage>
</organism>
<dbReference type="EMBL" id="JACJQT010000107">
    <property type="protein sequence ID" value="MBD2281325.1"/>
    <property type="molecule type" value="Genomic_DNA"/>
</dbReference>
<reference evidence="1 2" key="1">
    <citation type="journal article" date="2020" name="ISME J.">
        <title>Comparative genomics reveals insights into cyanobacterial evolution and habitat adaptation.</title>
        <authorList>
            <person name="Chen M.Y."/>
            <person name="Teng W.K."/>
            <person name="Zhao L."/>
            <person name="Hu C.X."/>
            <person name="Zhou Y.K."/>
            <person name="Han B.P."/>
            <person name="Song L.R."/>
            <person name="Shu W.S."/>
        </authorList>
    </citation>
    <scope>NUCLEOTIDE SEQUENCE [LARGE SCALE GENOMIC DNA]</scope>
    <source>
        <strain evidence="1 2">FACHB-1040</strain>
    </source>
</reference>
<comment type="caution">
    <text evidence="1">The sequence shown here is derived from an EMBL/GenBank/DDBJ whole genome shotgun (WGS) entry which is preliminary data.</text>
</comment>
<gene>
    <name evidence="1" type="ORF">H6F99_24555</name>
</gene>
<keyword evidence="2" id="KW-1185">Reference proteome</keyword>
<proteinExistence type="predicted"/>
<accession>A0ABR8C3H4</accession>
<dbReference type="RefSeq" id="WP_190384508.1">
    <property type="nucleotide sequence ID" value="NZ_JACJQT010000107.1"/>
</dbReference>
<protein>
    <submittedName>
        <fullName evidence="1">Uncharacterized protein</fullName>
    </submittedName>
</protein>
<evidence type="ECO:0000313" key="2">
    <source>
        <dbReference type="Proteomes" id="UP000606721"/>
    </source>
</evidence>
<evidence type="ECO:0000313" key="1">
    <source>
        <dbReference type="EMBL" id="MBD2281325.1"/>
    </source>
</evidence>